<evidence type="ECO:0000313" key="5">
    <source>
        <dbReference type="Proteomes" id="UP001154282"/>
    </source>
</evidence>
<dbReference type="InterPro" id="IPR040256">
    <property type="entry name" value="At4g02000-like"/>
</dbReference>
<dbReference type="PANTHER" id="PTHR31286">
    <property type="entry name" value="GLYCINE-RICH CELL WALL STRUCTURAL PROTEIN 1.8-LIKE"/>
    <property type="match status" value="1"/>
</dbReference>
<dbReference type="Pfam" id="PF14111">
    <property type="entry name" value="DUF4283"/>
    <property type="match status" value="1"/>
</dbReference>
<dbReference type="InterPro" id="IPR001878">
    <property type="entry name" value="Znf_CCHC"/>
</dbReference>
<evidence type="ECO:0000256" key="1">
    <source>
        <dbReference type="PROSITE-ProRule" id="PRU00047"/>
    </source>
</evidence>
<keyword evidence="1" id="KW-0862">Zinc</keyword>
<dbReference type="Proteomes" id="UP001154282">
    <property type="component" value="Unassembled WGS sequence"/>
</dbReference>
<sequence length="279" mass="31506">MKEDNPQSLNYKAALAGAGGDTSPKRSAWTFVGSHDIEAGSFNGEPELKISPGFKERLCIPWKKMLVLHLLGRSVSYTYMCSQLRWKWRPAGNLDIMDLNNQAFLVTFNNDQDYLHALTGGSWTILDHYLLVHEWSPSFITSDQPFKSVVAWVQFPELLVHFYHREVLFALGNLIGRTIKLDYHTEHLERGKFARLAVELDMTKPLATRIRLDGAWQQVTYENLPQICFECGRIGHNEDRCSKKLGASSPLTVAMETNSEARSSEQPSEPPPATGHGCK</sequence>
<dbReference type="PROSITE" id="PS50158">
    <property type="entry name" value="ZF_CCHC"/>
    <property type="match status" value="1"/>
</dbReference>
<evidence type="ECO:0000313" key="4">
    <source>
        <dbReference type="EMBL" id="CAI0460516.1"/>
    </source>
</evidence>
<dbReference type="AlphaFoldDB" id="A0AAV0NPR5"/>
<feature type="domain" description="CCHC-type" evidence="3">
    <location>
        <begin position="228"/>
        <end position="243"/>
    </location>
</feature>
<dbReference type="PANTHER" id="PTHR31286:SF99">
    <property type="entry name" value="DUF4283 DOMAIN-CONTAINING PROTEIN"/>
    <property type="match status" value="1"/>
</dbReference>
<dbReference type="GO" id="GO:0003676">
    <property type="term" value="F:nucleic acid binding"/>
    <property type="evidence" value="ECO:0007669"/>
    <property type="project" value="InterPro"/>
</dbReference>
<comment type="caution">
    <text evidence="4">The sequence shown here is derived from an EMBL/GenBank/DDBJ whole genome shotgun (WGS) entry which is preliminary data.</text>
</comment>
<gene>
    <name evidence="4" type="ORF">LITE_LOCUS34497</name>
</gene>
<feature type="region of interest" description="Disordered" evidence="2">
    <location>
        <begin position="253"/>
        <end position="279"/>
    </location>
</feature>
<evidence type="ECO:0000259" key="3">
    <source>
        <dbReference type="PROSITE" id="PS50158"/>
    </source>
</evidence>
<proteinExistence type="predicted"/>
<reference evidence="4" key="1">
    <citation type="submission" date="2022-08" db="EMBL/GenBank/DDBJ databases">
        <authorList>
            <person name="Gutierrez-Valencia J."/>
        </authorList>
    </citation>
    <scope>NUCLEOTIDE SEQUENCE</scope>
</reference>
<protein>
    <recommendedName>
        <fullName evidence="3">CCHC-type domain-containing protein</fullName>
    </recommendedName>
</protein>
<organism evidence="4 5">
    <name type="scientific">Linum tenue</name>
    <dbReference type="NCBI Taxonomy" id="586396"/>
    <lineage>
        <taxon>Eukaryota</taxon>
        <taxon>Viridiplantae</taxon>
        <taxon>Streptophyta</taxon>
        <taxon>Embryophyta</taxon>
        <taxon>Tracheophyta</taxon>
        <taxon>Spermatophyta</taxon>
        <taxon>Magnoliopsida</taxon>
        <taxon>eudicotyledons</taxon>
        <taxon>Gunneridae</taxon>
        <taxon>Pentapetalae</taxon>
        <taxon>rosids</taxon>
        <taxon>fabids</taxon>
        <taxon>Malpighiales</taxon>
        <taxon>Linaceae</taxon>
        <taxon>Linum</taxon>
    </lineage>
</organism>
<dbReference type="InterPro" id="IPR025558">
    <property type="entry name" value="DUF4283"/>
</dbReference>
<keyword evidence="1" id="KW-0479">Metal-binding</keyword>
<dbReference type="InterPro" id="IPR025836">
    <property type="entry name" value="Zn_knuckle_CX2CX4HX4C"/>
</dbReference>
<name>A0AAV0NPR5_9ROSI</name>
<feature type="compositionally biased region" description="Polar residues" evidence="2">
    <location>
        <begin position="253"/>
        <end position="267"/>
    </location>
</feature>
<dbReference type="Pfam" id="PF14392">
    <property type="entry name" value="zf-CCHC_4"/>
    <property type="match status" value="1"/>
</dbReference>
<keyword evidence="1" id="KW-0863">Zinc-finger</keyword>
<dbReference type="EMBL" id="CAMGYJ010000008">
    <property type="protein sequence ID" value="CAI0460516.1"/>
    <property type="molecule type" value="Genomic_DNA"/>
</dbReference>
<evidence type="ECO:0000256" key="2">
    <source>
        <dbReference type="SAM" id="MobiDB-lite"/>
    </source>
</evidence>
<accession>A0AAV0NPR5</accession>
<keyword evidence="5" id="KW-1185">Reference proteome</keyword>
<dbReference type="GO" id="GO:0008270">
    <property type="term" value="F:zinc ion binding"/>
    <property type="evidence" value="ECO:0007669"/>
    <property type="project" value="UniProtKB-KW"/>
</dbReference>